<dbReference type="Pfam" id="PF00512">
    <property type="entry name" value="HisKA"/>
    <property type="match status" value="1"/>
</dbReference>
<dbReference type="KEGG" id="chd:Calhy_0651"/>
<dbReference type="InterPro" id="IPR003594">
    <property type="entry name" value="HATPase_dom"/>
</dbReference>
<dbReference type="Gene3D" id="1.10.287.130">
    <property type="match status" value="1"/>
</dbReference>
<evidence type="ECO:0000313" key="10">
    <source>
        <dbReference type="EMBL" id="ADQ06392.1"/>
    </source>
</evidence>
<dbReference type="AlphaFoldDB" id="E4QD97"/>
<evidence type="ECO:0000256" key="7">
    <source>
        <dbReference type="SAM" id="Coils"/>
    </source>
</evidence>
<organism evidence="10 11">
    <name type="scientific">Caldicellulosiruptor hydrothermalis (strain DSM 18901 / VKM B-2411 / 108)</name>
    <dbReference type="NCBI Taxonomy" id="632292"/>
    <lineage>
        <taxon>Bacteria</taxon>
        <taxon>Bacillati</taxon>
        <taxon>Bacillota</taxon>
        <taxon>Bacillota incertae sedis</taxon>
        <taxon>Caldicellulosiruptorales</taxon>
        <taxon>Caldicellulosiruptoraceae</taxon>
        <taxon>Caldicellulosiruptor</taxon>
    </lineage>
</organism>
<keyword evidence="4 10" id="KW-0808">Transferase</keyword>
<feature type="domain" description="Histidine kinase" evidence="8">
    <location>
        <begin position="172"/>
        <end position="431"/>
    </location>
</feature>
<evidence type="ECO:0000313" key="11">
    <source>
        <dbReference type="Proteomes" id="UP000006890"/>
    </source>
</evidence>
<dbReference type="CDD" id="cd00082">
    <property type="entry name" value="HisKA"/>
    <property type="match status" value="1"/>
</dbReference>
<keyword evidence="5" id="KW-0902">Two-component regulatory system</keyword>
<keyword evidence="3 6" id="KW-0597">Phosphoprotein</keyword>
<dbReference type="InterPro" id="IPR011006">
    <property type="entry name" value="CheY-like_superfamily"/>
</dbReference>
<feature type="modified residue" description="4-aspartylphosphate" evidence="6">
    <location>
        <position position="53"/>
    </location>
</feature>
<dbReference type="Pfam" id="PF00072">
    <property type="entry name" value="Response_reg"/>
    <property type="match status" value="1"/>
</dbReference>
<dbReference type="InterPro" id="IPR036097">
    <property type="entry name" value="HisK_dim/P_sf"/>
</dbReference>
<dbReference type="SMART" id="SM00388">
    <property type="entry name" value="HisKA"/>
    <property type="match status" value="1"/>
</dbReference>
<dbReference type="RefSeq" id="WP_013402595.1">
    <property type="nucleotide sequence ID" value="NC_014652.1"/>
</dbReference>
<name>E4QD97_CALH1</name>
<dbReference type="SMART" id="SM00448">
    <property type="entry name" value="REC"/>
    <property type="match status" value="1"/>
</dbReference>
<dbReference type="OrthoDB" id="9796330at2"/>
<dbReference type="InterPro" id="IPR001789">
    <property type="entry name" value="Sig_transdc_resp-reg_receiver"/>
</dbReference>
<dbReference type="InterPro" id="IPR036890">
    <property type="entry name" value="HATPase_C_sf"/>
</dbReference>
<dbReference type="SMART" id="SM00387">
    <property type="entry name" value="HATPase_c"/>
    <property type="match status" value="1"/>
</dbReference>
<accession>E4QD97</accession>
<keyword evidence="4 10" id="KW-0418">Kinase</keyword>
<reference key="1">
    <citation type="submission" date="2010-09" db="EMBL/GenBank/DDBJ databases">
        <title>Complete sequence of Caldicellulosiruptor hydrothermalis 108.</title>
        <authorList>
            <consortium name="US DOE Joint Genome Institute"/>
            <person name="Lucas S."/>
            <person name="Copeland A."/>
            <person name="Lapidus A."/>
            <person name="Cheng J.-F."/>
            <person name="Bruce D."/>
            <person name="Goodwin L."/>
            <person name="Pitluck S."/>
            <person name="Davenport K."/>
            <person name="Detter J.C."/>
            <person name="Han C."/>
            <person name="Tapia R."/>
            <person name="Land M."/>
            <person name="Hauser L."/>
            <person name="Chang Y.-J."/>
            <person name="Jeffries C."/>
            <person name="Kyrpides N."/>
            <person name="Ivanova N."/>
            <person name="Mikhailova N."/>
            <person name="Blumer-Schuette S.E."/>
            <person name="Kelly R.M."/>
            <person name="Woyke T."/>
        </authorList>
    </citation>
    <scope>NUCLEOTIDE SEQUENCE</scope>
    <source>
        <strain>108</strain>
    </source>
</reference>
<gene>
    <name evidence="10" type="ordered locus">Calhy_0651</name>
</gene>
<dbReference type="EMBL" id="CP002219">
    <property type="protein sequence ID" value="ADQ06392.1"/>
    <property type="molecule type" value="Genomic_DNA"/>
</dbReference>
<dbReference type="Proteomes" id="UP000006890">
    <property type="component" value="Chromosome"/>
</dbReference>
<dbReference type="SUPFAM" id="SSF47384">
    <property type="entry name" value="Homodimeric domain of signal transducing histidine kinase"/>
    <property type="match status" value="1"/>
</dbReference>
<dbReference type="eggNOG" id="COG4191">
    <property type="taxonomic scope" value="Bacteria"/>
</dbReference>
<evidence type="ECO:0000256" key="5">
    <source>
        <dbReference type="ARBA" id="ARBA00023012"/>
    </source>
</evidence>
<dbReference type="EC" id="2.7.13.3" evidence="2"/>
<evidence type="ECO:0000256" key="2">
    <source>
        <dbReference type="ARBA" id="ARBA00012438"/>
    </source>
</evidence>
<dbReference type="GO" id="GO:0000155">
    <property type="term" value="F:phosphorelay sensor kinase activity"/>
    <property type="evidence" value="ECO:0007669"/>
    <property type="project" value="InterPro"/>
</dbReference>
<dbReference type="PROSITE" id="PS50109">
    <property type="entry name" value="HIS_KIN"/>
    <property type="match status" value="1"/>
</dbReference>
<reference evidence="10 11" key="2">
    <citation type="journal article" date="2011" name="J. Bacteriol.">
        <title>Complete genome sequences for the anaerobic, extremely thermophilic plant biomass-degrading bacteria Caldicellulosiruptor hydrothermalis, Caldicellulosiruptor kristjanssonii, Caldicellulosiruptor kronotskyensis, Caldicellulosiruptor owensenis, and Caldicellulosiruptor lactoaceticus.</title>
        <authorList>
            <person name="Blumer-Schuette S.E."/>
            <person name="Ozdemir I."/>
            <person name="Mistry D."/>
            <person name="Lucas S."/>
            <person name="Lapidus A."/>
            <person name="Cheng J.F."/>
            <person name="Goodwin L.A."/>
            <person name="Pitluck S."/>
            <person name="Land M.L."/>
            <person name="Hauser L.J."/>
            <person name="Woyke T."/>
            <person name="Mikhailova N."/>
            <person name="Pati A."/>
            <person name="Kyrpides N.C."/>
            <person name="Ivanova N."/>
            <person name="Detter J.C."/>
            <person name="Walston-Davenport K."/>
            <person name="Han S."/>
            <person name="Adams M.W."/>
            <person name="Kelly R.M."/>
        </authorList>
    </citation>
    <scope>NUCLEOTIDE SEQUENCE [LARGE SCALE GENOMIC DNA]</scope>
    <source>
        <strain evidence="11">DSM 18901 / VKM B-2411 / 108</strain>
    </source>
</reference>
<protein>
    <recommendedName>
        <fullName evidence="2">histidine kinase</fullName>
        <ecNumber evidence="2">2.7.13.3</ecNumber>
    </recommendedName>
</protein>
<comment type="catalytic activity">
    <reaction evidence="1">
        <text>ATP + protein L-histidine = ADP + protein N-phospho-L-histidine.</text>
        <dbReference type="EC" id="2.7.13.3"/>
    </reaction>
</comment>
<evidence type="ECO:0000256" key="4">
    <source>
        <dbReference type="ARBA" id="ARBA00022777"/>
    </source>
</evidence>
<evidence type="ECO:0000256" key="6">
    <source>
        <dbReference type="PROSITE-ProRule" id="PRU00169"/>
    </source>
</evidence>
<dbReference type="PANTHER" id="PTHR43065">
    <property type="entry name" value="SENSOR HISTIDINE KINASE"/>
    <property type="match status" value="1"/>
</dbReference>
<sequence length="439" mass="50339">MKILIVDDSPFIVKQIEGIIESMEMKCDIFVAESGEKAIEMVSQNEFDLVLLDIVLPDINGLEVLKFIRRVKDYGEVFVIVMTSLESDEVLEESFNRGANDFIRKPIKPIELSSRLRAIVRMKNYQYLYKMSLEDLKEKNNQLIELTAKLKQTQDFLVQSEKMSAIGQLAAGVAHEINNPLGFVITNIEVLQKYFDKIVDIVNRYSNIIKILNDPETQISSIRNLINEVEDLERKYKIEFILEDIPQLLKETQEGLQRVSQIVQSLKRFARSGLENKKTFEDLNDIIEETLLIARNELKYDVEVIKEYGENCHAYINRGEIGQVVLNILMNAAQAIKGQQDRTEKGHIYIKTWRDSEYVYCSIKDDGPGIKRIYLSRIFEPFFTTKDVGKGTGLGLSISYDIIVNKHGGSIWAESEEGKGANFIFKIPVNGQMTEENEN</sequence>
<dbReference type="PRINTS" id="PR00344">
    <property type="entry name" value="BCTRLSENSOR"/>
</dbReference>
<dbReference type="SUPFAM" id="SSF52172">
    <property type="entry name" value="CheY-like"/>
    <property type="match status" value="1"/>
</dbReference>
<feature type="coiled-coil region" evidence="7">
    <location>
        <begin position="129"/>
        <end position="156"/>
    </location>
</feature>
<keyword evidence="7" id="KW-0175">Coiled coil</keyword>
<dbReference type="PROSITE" id="PS50110">
    <property type="entry name" value="RESPONSE_REGULATORY"/>
    <property type="match status" value="1"/>
</dbReference>
<dbReference type="eggNOG" id="COG0745">
    <property type="taxonomic scope" value="Bacteria"/>
</dbReference>
<dbReference type="SUPFAM" id="SSF55874">
    <property type="entry name" value="ATPase domain of HSP90 chaperone/DNA topoisomerase II/histidine kinase"/>
    <property type="match status" value="1"/>
</dbReference>
<evidence type="ECO:0000259" key="9">
    <source>
        <dbReference type="PROSITE" id="PS50110"/>
    </source>
</evidence>
<feature type="domain" description="Response regulatory" evidence="9">
    <location>
        <begin position="2"/>
        <end position="120"/>
    </location>
</feature>
<dbReference type="PANTHER" id="PTHR43065:SF50">
    <property type="entry name" value="HISTIDINE KINASE"/>
    <property type="match status" value="1"/>
</dbReference>
<dbReference type="InterPro" id="IPR005467">
    <property type="entry name" value="His_kinase_dom"/>
</dbReference>
<dbReference type="Pfam" id="PF02518">
    <property type="entry name" value="HATPase_c"/>
    <property type="match status" value="1"/>
</dbReference>
<keyword evidence="11" id="KW-1185">Reference proteome</keyword>
<evidence type="ECO:0000256" key="3">
    <source>
        <dbReference type="ARBA" id="ARBA00022553"/>
    </source>
</evidence>
<evidence type="ECO:0000259" key="8">
    <source>
        <dbReference type="PROSITE" id="PS50109"/>
    </source>
</evidence>
<dbReference type="STRING" id="632292.Calhy_0651"/>
<proteinExistence type="predicted"/>
<dbReference type="InterPro" id="IPR004358">
    <property type="entry name" value="Sig_transdc_His_kin-like_C"/>
</dbReference>
<evidence type="ECO:0000256" key="1">
    <source>
        <dbReference type="ARBA" id="ARBA00000085"/>
    </source>
</evidence>
<dbReference type="InterPro" id="IPR003661">
    <property type="entry name" value="HisK_dim/P_dom"/>
</dbReference>
<dbReference type="Gene3D" id="3.30.565.10">
    <property type="entry name" value="Histidine kinase-like ATPase, C-terminal domain"/>
    <property type="match status" value="1"/>
</dbReference>
<dbReference type="HOGENOM" id="CLU_000445_114_72_9"/>
<dbReference type="Gene3D" id="3.40.50.2300">
    <property type="match status" value="1"/>
</dbReference>